<keyword evidence="1" id="KW-0472">Membrane</keyword>
<name>A0A2H3D1V6_ARMGA</name>
<evidence type="ECO:0000256" key="1">
    <source>
        <dbReference type="SAM" id="Phobius"/>
    </source>
</evidence>
<reference evidence="3" key="1">
    <citation type="journal article" date="2017" name="Nat. Ecol. Evol.">
        <title>Genome expansion and lineage-specific genetic innovations in the forest pathogenic fungi Armillaria.</title>
        <authorList>
            <person name="Sipos G."/>
            <person name="Prasanna A.N."/>
            <person name="Walter M.C."/>
            <person name="O'Connor E."/>
            <person name="Balint B."/>
            <person name="Krizsan K."/>
            <person name="Kiss B."/>
            <person name="Hess J."/>
            <person name="Varga T."/>
            <person name="Slot J."/>
            <person name="Riley R."/>
            <person name="Boka B."/>
            <person name="Rigling D."/>
            <person name="Barry K."/>
            <person name="Lee J."/>
            <person name="Mihaltcheva S."/>
            <person name="LaButti K."/>
            <person name="Lipzen A."/>
            <person name="Waldron R."/>
            <person name="Moloney N.M."/>
            <person name="Sperisen C."/>
            <person name="Kredics L."/>
            <person name="Vagvoelgyi C."/>
            <person name="Patrignani A."/>
            <person name="Fitzpatrick D."/>
            <person name="Nagy I."/>
            <person name="Doyle S."/>
            <person name="Anderson J.B."/>
            <person name="Grigoriev I.V."/>
            <person name="Gueldener U."/>
            <person name="Muensterkoetter M."/>
            <person name="Nagy L.G."/>
        </authorList>
    </citation>
    <scope>NUCLEOTIDE SEQUENCE [LARGE SCALE GENOMIC DNA]</scope>
    <source>
        <strain evidence="3">Ar21-2</strain>
    </source>
</reference>
<dbReference type="InParanoid" id="A0A2H3D1V6"/>
<protein>
    <submittedName>
        <fullName evidence="2">Uncharacterized protein</fullName>
    </submittedName>
</protein>
<accession>A0A2H3D1V6</accession>
<keyword evidence="1" id="KW-0812">Transmembrane</keyword>
<organism evidence="2 3">
    <name type="scientific">Armillaria gallica</name>
    <name type="common">Bulbous honey fungus</name>
    <name type="synonym">Armillaria bulbosa</name>
    <dbReference type="NCBI Taxonomy" id="47427"/>
    <lineage>
        <taxon>Eukaryota</taxon>
        <taxon>Fungi</taxon>
        <taxon>Dikarya</taxon>
        <taxon>Basidiomycota</taxon>
        <taxon>Agaricomycotina</taxon>
        <taxon>Agaricomycetes</taxon>
        <taxon>Agaricomycetidae</taxon>
        <taxon>Agaricales</taxon>
        <taxon>Marasmiineae</taxon>
        <taxon>Physalacriaceae</taxon>
        <taxon>Armillaria</taxon>
    </lineage>
</organism>
<dbReference type="Proteomes" id="UP000217790">
    <property type="component" value="Unassembled WGS sequence"/>
</dbReference>
<keyword evidence="3" id="KW-1185">Reference proteome</keyword>
<dbReference type="OrthoDB" id="10642775at2759"/>
<feature type="transmembrane region" description="Helical" evidence="1">
    <location>
        <begin position="103"/>
        <end position="123"/>
    </location>
</feature>
<keyword evidence="1" id="KW-1133">Transmembrane helix</keyword>
<gene>
    <name evidence="2" type="ORF">ARMGADRAFT_1065161</name>
</gene>
<evidence type="ECO:0000313" key="3">
    <source>
        <dbReference type="Proteomes" id="UP000217790"/>
    </source>
</evidence>
<proteinExistence type="predicted"/>
<dbReference type="AlphaFoldDB" id="A0A2H3D1V6"/>
<dbReference type="EMBL" id="KZ293669">
    <property type="protein sequence ID" value="PBK89279.1"/>
    <property type="molecule type" value="Genomic_DNA"/>
</dbReference>
<sequence length="175" mass="19741">MYSLELCLQFGSCQGSATSAFTEICGSCGLTSKMHLSVKMSFSEHLLGVYSGISRRWLMLVVPRPHGLFLKSLLRAAAYLGNLKLVAPYCSLVERVVISLVNWIHILLITPTGNLILCSFLVIRSLSVRRHSYLTYFTWRMSPLTVTHMSLKRRPKDLSLAMCRMPRIAIKSLVF</sequence>
<evidence type="ECO:0000313" key="2">
    <source>
        <dbReference type="EMBL" id="PBK89279.1"/>
    </source>
</evidence>